<feature type="region of interest" description="Disordered" evidence="1">
    <location>
        <begin position="292"/>
        <end position="315"/>
    </location>
</feature>
<name>G8YSY9_PICSO</name>
<dbReference type="EMBL" id="FO082058">
    <property type="protein sequence ID" value="CCE73040.1"/>
    <property type="molecule type" value="Genomic_DNA"/>
</dbReference>
<dbReference type="AlphaFoldDB" id="G8YSY9"/>
<gene>
    <name evidence="2" type="primary">Piso0_000051</name>
    <name evidence="2" type="ORF">GNLVRS01_PISO0B01123g</name>
</gene>
<keyword evidence="3" id="KW-1185">Reference proteome</keyword>
<sequence length="580" mass="66596">MSKEASPGPIGATKMTHGSDIIDESNKLSFQRPGEDVDDALLDSISIPKFEYDGKYYVFLKDLAKMWGFPSSYQLIKKIVKQTGLPKSEFLLYTNEEMNNELVSRGILAENAVNYRHFYISLKLLYRILVDSSFLKVGALEEEDSSAGDPLSDHDKDIINVTQIFPQYRFVDSQLPSTHSAFNCLSSLSKFNFYRSSPGLERFINPSKLTADVLELFYRKYDPTVLDMGDLNKEEEEREERKRRKKPLGRTKKHHMNIDPNGMDLTEALIPGQGFIQEFNISHICRTPSYFSPSPHGNGANQSLNSKKSSSNNSSSVLFGENIKLSKNVQQLVNNDNETFSHTKYFYSKGHKGLGSGNFKDAAQIQKISEIPTCDSKFVRKRHLDDENLIDVHKKRYKTHVKGFVHDKFDKNLVASVIRQNERSDDDSSNLEVLHNNLQFNFFLNSYREIADDTWTNYYKFKQIDFDRLSSESIFKKENELLESSQGPAGMQHGVTQNYLLDRFVPPTAFEEIRSNLPVEFREDGNESEDNAFKALKKPLYFDISYPDINNADLMNKVEIVKLPNPNSVGWDNIKKYRRN</sequence>
<dbReference type="InParanoid" id="G8YSY9"/>
<dbReference type="eggNOG" id="ENOG502TFR8">
    <property type="taxonomic scope" value="Eukaryota"/>
</dbReference>
<dbReference type="Proteomes" id="UP000005222">
    <property type="component" value="Chromosome B"/>
</dbReference>
<proteinExistence type="predicted"/>
<organism evidence="2 3">
    <name type="scientific">Pichia sorbitophila (strain ATCC MYA-4447 / BCRC 22081 / CBS 7064 / NBRC 10061 / NRRL Y-12695)</name>
    <name type="common">Hybrid yeast</name>
    <dbReference type="NCBI Taxonomy" id="559304"/>
    <lineage>
        <taxon>Eukaryota</taxon>
        <taxon>Fungi</taxon>
        <taxon>Dikarya</taxon>
        <taxon>Ascomycota</taxon>
        <taxon>Saccharomycotina</taxon>
        <taxon>Pichiomycetes</taxon>
        <taxon>Debaryomycetaceae</taxon>
        <taxon>Millerozyma</taxon>
    </lineage>
</organism>
<evidence type="ECO:0000313" key="2">
    <source>
        <dbReference type="EMBL" id="CCE73040.1"/>
    </source>
</evidence>
<dbReference type="HOGENOM" id="CLU_023521_0_0_1"/>
<evidence type="ECO:0000256" key="1">
    <source>
        <dbReference type="SAM" id="MobiDB-lite"/>
    </source>
</evidence>
<dbReference type="OrthoDB" id="4091342at2759"/>
<protein>
    <submittedName>
        <fullName evidence="2">Piso0_000051 protein</fullName>
    </submittedName>
</protein>
<feature type="region of interest" description="Disordered" evidence="1">
    <location>
        <begin position="232"/>
        <end position="263"/>
    </location>
</feature>
<feature type="compositionally biased region" description="Low complexity" evidence="1">
    <location>
        <begin position="303"/>
        <end position="315"/>
    </location>
</feature>
<feature type="compositionally biased region" description="Basic residues" evidence="1">
    <location>
        <begin position="241"/>
        <end position="255"/>
    </location>
</feature>
<accession>G8YSY9</accession>
<reference evidence="2 3" key="1">
    <citation type="journal article" date="2012" name="G3 (Bethesda)">
        <title>Pichia sorbitophila, an interspecies yeast hybrid reveals early steps of genome resolution following polyploidization.</title>
        <authorList>
            <person name="Leh Louis V."/>
            <person name="Despons L."/>
            <person name="Friedrich A."/>
            <person name="Martin T."/>
            <person name="Durrens P."/>
            <person name="Casaregola S."/>
            <person name="Neuveglise C."/>
            <person name="Fairhead C."/>
            <person name="Marck C."/>
            <person name="Cruz J.A."/>
            <person name="Straub M.L."/>
            <person name="Kugler V."/>
            <person name="Sacerdot C."/>
            <person name="Uzunov Z."/>
            <person name="Thierry A."/>
            <person name="Weiss S."/>
            <person name="Bleykasten C."/>
            <person name="De Montigny J."/>
            <person name="Jacques N."/>
            <person name="Jung P."/>
            <person name="Lemaire M."/>
            <person name="Mallet S."/>
            <person name="Morel G."/>
            <person name="Richard G.F."/>
            <person name="Sarkar A."/>
            <person name="Savel G."/>
            <person name="Schacherer J."/>
            <person name="Seret M.L."/>
            <person name="Talla E."/>
            <person name="Samson G."/>
            <person name="Jubin C."/>
            <person name="Poulain J."/>
            <person name="Vacherie B."/>
            <person name="Barbe V."/>
            <person name="Pelletier E."/>
            <person name="Sherman D.J."/>
            <person name="Westhof E."/>
            <person name="Weissenbach J."/>
            <person name="Baret P.V."/>
            <person name="Wincker P."/>
            <person name="Gaillardin C."/>
            <person name="Dujon B."/>
            <person name="Souciet J.L."/>
        </authorList>
    </citation>
    <scope>NUCLEOTIDE SEQUENCE [LARGE SCALE GENOMIC DNA]</scope>
    <source>
        <strain evidence="3">ATCC MYA-4447 / BCRC 22081 / CBS 7064 / NBRC 10061 / NRRL Y-12695</strain>
    </source>
</reference>
<evidence type="ECO:0000313" key="3">
    <source>
        <dbReference type="Proteomes" id="UP000005222"/>
    </source>
</evidence>